<protein>
    <recommendedName>
        <fullName evidence="1">Heterokaryon incompatibility domain-containing protein</fullName>
    </recommendedName>
</protein>
<sequence>MGQQFSRGDLCKRCSRGLRFPTIDYPSLKPEDVLAQSPLVKTAVNPSGPYSLEHGLHRFECDYFHEDGLPELPILAATASRGCLFCRLLHQAISSFSAAENRSCDAIKISLDYFWGILPAMSQDGAGVNEWILRATLHVHDPTIADRSGRYGLQLRMPPPMSEQSLGEQNIAFLQSNIHRCLEGCSHKVLVPGAFVPSRLIDVQGDSFRVVQKEDVELRATHGIRYATLSYCWGSKAEGLSQMRLTKETMPQLRSGFVLEAMSPVQKDAVIVSRSLNIPYLWIDALCILQDDASDWERESSMMHRIYGDSLLTICNLKTQSCQQSFLSRQQQLTIPFDTTNSWRAAECYRVGPGSVVTAPVRVSEKDTWSRLEFENTQWITRAWTFQEAAMSTRMIMFANSGVYFNCSAGLVWEYNRAVKEPLKFSVSSILDCASKTEVYQKWNLDIVPQFSGRKATYLSDSLPALSGLAQIFATVLEDEYVAGLWKNDLLNSLFWKLKCSLAGSLADLLSSFDGPYIGPSWSWIGRGVDTGSEVGEVRSFGPGLCALYPKHSTVLLHRQCNTLEASSIPLGADKFGKISSAALLITGRVYPLRLGYCNTSDSDQYKDMWDDVGNFCVGTPDGQKLAFSYYLDFFPNSNRKTAARNWTQDLILVLVGSIQYRDGEAGEDSMQEPYGLIVHQAAQEGMYWRVGTFGPSTLESGSEMVSDLSVDFFQTCEETTLKIVYGFEWDSRPKFIC</sequence>
<dbReference type="VEuPathDB" id="FungiDB:F4678DRAFT_421766"/>
<feature type="domain" description="Heterokaryon incompatibility" evidence="1">
    <location>
        <begin position="226"/>
        <end position="388"/>
    </location>
</feature>
<dbReference type="PANTHER" id="PTHR33112">
    <property type="entry name" value="DOMAIN PROTEIN, PUTATIVE-RELATED"/>
    <property type="match status" value="1"/>
</dbReference>
<gene>
    <name evidence="2" type="ORF">NPX13_g5630</name>
</gene>
<dbReference type="PANTHER" id="PTHR33112:SF16">
    <property type="entry name" value="HETEROKARYON INCOMPATIBILITY DOMAIN-CONTAINING PROTEIN"/>
    <property type="match status" value="1"/>
</dbReference>
<proteinExistence type="predicted"/>
<dbReference type="EMBL" id="JANPWZ010000904">
    <property type="protein sequence ID" value="KAJ3570732.1"/>
    <property type="molecule type" value="Genomic_DNA"/>
</dbReference>
<reference evidence="2" key="1">
    <citation type="submission" date="2022-07" db="EMBL/GenBank/DDBJ databases">
        <title>Genome Sequence of Xylaria arbuscula.</title>
        <authorList>
            <person name="Buettner E."/>
        </authorList>
    </citation>
    <scope>NUCLEOTIDE SEQUENCE</scope>
    <source>
        <strain evidence="2">VT107</strain>
    </source>
</reference>
<name>A0A9W8NDC0_9PEZI</name>
<evidence type="ECO:0000259" key="1">
    <source>
        <dbReference type="Pfam" id="PF06985"/>
    </source>
</evidence>
<keyword evidence="3" id="KW-1185">Reference proteome</keyword>
<dbReference type="InterPro" id="IPR010730">
    <property type="entry name" value="HET"/>
</dbReference>
<dbReference type="AlphaFoldDB" id="A0A9W8NDC0"/>
<dbReference type="Pfam" id="PF06985">
    <property type="entry name" value="HET"/>
    <property type="match status" value="1"/>
</dbReference>
<evidence type="ECO:0000313" key="3">
    <source>
        <dbReference type="Proteomes" id="UP001148614"/>
    </source>
</evidence>
<organism evidence="2 3">
    <name type="scientific">Xylaria arbuscula</name>
    <dbReference type="NCBI Taxonomy" id="114810"/>
    <lineage>
        <taxon>Eukaryota</taxon>
        <taxon>Fungi</taxon>
        <taxon>Dikarya</taxon>
        <taxon>Ascomycota</taxon>
        <taxon>Pezizomycotina</taxon>
        <taxon>Sordariomycetes</taxon>
        <taxon>Xylariomycetidae</taxon>
        <taxon>Xylariales</taxon>
        <taxon>Xylariaceae</taxon>
        <taxon>Xylaria</taxon>
    </lineage>
</organism>
<accession>A0A9W8NDC0</accession>
<dbReference type="Proteomes" id="UP001148614">
    <property type="component" value="Unassembled WGS sequence"/>
</dbReference>
<evidence type="ECO:0000313" key="2">
    <source>
        <dbReference type="EMBL" id="KAJ3570732.1"/>
    </source>
</evidence>
<comment type="caution">
    <text evidence="2">The sequence shown here is derived from an EMBL/GenBank/DDBJ whole genome shotgun (WGS) entry which is preliminary data.</text>
</comment>